<dbReference type="STRING" id="266762.HQ36_02135"/>
<reference evidence="1 2" key="1">
    <citation type="submission" date="2014-08" db="EMBL/GenBank/DDBJ databases">
        <title>Porphyromonas gingivicanis strain:COT-022_OH1391 Genome sequencing.</title>
        <authorList>
            <person name="Wallis C."/>
            <person name="Deusch O."/>
            <person name="O'Flynn C."/>
            <person name="Davis I."/>
            <person name="Jospin G."/>
            <person name="Darling A.E."/>
            <person name="Coil D.A."/>
            <person name="Alexiev A."/>
            <person name="Horsfall A."/>
            <person name="Kirkwood N."/>
            <person name="Harris S."/>
            <person name="Eisen J.A."/>
        </authorList>
    </citation>
    <scope>NUCLEOTIDE SEQUENCE [LARGE SCALE GENOMIC DNA]</scope>
    <source>
        <strain evidence="2">COT-022 OH1391</strain>
    </source>
</reference>
<evidence type="ECO:0000313" key="2">
    <source>
        <dbReference type="Proteomes" id="UP000030134"/>
    </source>
</evidence>
<comment type="caution">
    <text evidence="1">The sequence shown here is derived from an EMBL/GenBank/DDBJ whole genome shotgun (WGS) entry which is preliminary data.</text>
</comment>
<gene>
    <name evidence="1" type="ORF">HQ36_02135</name>
</gene>
<sequence>MITVRALILFERLSGRSYRTLGAEEQDTLLLSYSMQCAKGRCELTYEDYLISLREANPIREQATKACERAIRYIAQFMQDEATVDTLDGEPPTQLPTLTELALSLIARGISPDFVLDRMDLWLFAPLFKQIALKEQEVQENKRLWAFVHLSPYHQKGAKPTDLIVFPWEAEQVQKERNETAEQSIEDFELLTQE</sequence>
<protein>
    <submittedName>
        <fullName evidence="1">Uncharacterized protein</fullName>
    </submittedName>
</protein>
<name>A0A0A2G5D9_9PORP</name>
<dbReference type="EMBL" id="JQZW01000006">
    <property type="protein sequence ID" value="KGN98431.1"/>
    <property type="molecule type" value="Genomic_DNA"/>
</dbReference>
<dbReference type="AlphaFoldDB" id="A0A0A2G5D9"/>
<accession>A0A0A2G5D9</accession>
<evidence type="ECO:0000313" key="1">
    <source>
        <dbReference type="EMBL" id="KGN98431.1"/>
    </source>
</evidence>
<dbReference type="Proteomes" id="UP000030134">
    <property type="component" value="Unassembled WGS sequence"/>
</dbReference>
<dbReference type="RefSeq" id="WP_036883117.1">
    <property type="nucleotide sequence ID" value="NZ_JQZW01000006.1"/>
</dbReference>
<organism evidence="1 2">
    <name type="scientific">Porphyromonas gingivicanis</name>
    <dbReference type="NCBI Taxonomy" id="266762"/>
    <lineage>
        <taxon>Bacteria</taxon>
        <taxon>Pseudomonadati</taxon>
        <taxon>Bacteroidota</taxon>
        <taxon>Bacteroidia</taxon>
        <taxon>Bacteroidales</taxon>
        <taxon>Porphyromonadaceae</taxon>
        <taxon>Porphyromonas</taxon>
    </lineage>
</organism>
<keyword evidence="2" id="KW-1185">Reference proteome</keyword>
<proteinExistence type="predicted"/>